<accession>A0A8R1YZW6</accession>
<evidence type="ECO:0000313" key="1">
    <source>
        <dbReference type="EnsemblMetazoa" id="PPA41298.1"/>
    </source>
</evidence>
<dbReference type="EnsemblMetazoa" id="PPA41298.1">
    <property type="protein sequence ID" value="PPA41298.1"/>
    <property type="gene ID" value="WBGene00279667"/>
</dbReference>
<gene>
    <name evidence="1" type="primary">WBGene00279667</name>
</gene>
<evidence type="ECO:0000313" key="2">
    <source>
        <dbReference type="Proteomes" id="UP000005239"/>
    </source>
</evidence>
<sequence>MHPSYLPISMGDYTIYLAAAVKSGFADWYLAQPFCAGLELIINAIALALYVRSSMLMKKVKVTKKNRKLLIFGCAVFAVNVPGLTLQVARTLE</sequence>
<reference evidence="2" key="1">
    <citation type="journal article" date="2008" name="Nat. Genet.">
        <title>The Pristionchus pacificus genome provides a unique perspective on nematode lifestyle and parasitism.</title>
        <authorList>
            <person name="Dieterich C."/>
            <person name="Clifton S.W."/>
            <person name="Schuster L.N."/>
            <person name="Chinwalla A."/>
            <person name="Delehaunty K."/>
            <person name="Dinkelacker I."/>
            <person name="Fulton L."/>
            <person name="Fulton R."/>
            <person name="Godfrey J."/>
            <person name="Minx P."/>
            <person name="Mitreva M."/>
            <person name="Roeseler W."/>
            <person name="Tian H."/>
            <person name="Witte H."/>
            <person name="Yang S.P."/>
            <person name="Wilson R.K."/>
            <person name="Sommer R.J."/>
        </authorList>
    </citation>
    <scope>NUCLEOTIDE SEQUENCE [LARGE SCALE GENOMIC DNA]</scope>
    <source>
        <strain evidence="2">PS312</strain>
    </source>
</reference>
<reference evidence="1" key="2">
    <citation type="submission" date="2022-06" db="UniProtKB">
        <authorList>
            <consortium name="EnsemblMetazoa"/>
        </authorList>
    </citation>
    <scope>IDENTIFICATION</scope>
    <source>
        <strain evidence="1">PS312</strain>
    </source>
</reference>
<accession>A0A2A6CP27</accession>
<organism evidence="1 2">
    <name type="scientific">Pristionchus pacificus</name>
    <name type="common">Parasitic nematode worm</name>
    <dbReference type="NCBI Taxonomy" id="54126"/>
    <lineage>
        <taxon>Eukaryota</taxon>
        <taxon>Metazoa</taxon>
        <taxon>Ecdysozoa</taxon>
        <taxon>Nematoda</taxon>
        <taxon>Chromadorea</taxon>
        <taxon>Rhabditida</taxon>
        <taxon>Rhabditina</taxon>
        <taxon>Diplogasteromorpha</taxon>
        <taxon>Diplogasteroidea</taxon>
        <taxon>Neodiplogasteridae</taxon>
        <taxon>Pristionchus</taxon>
    </lineage>
</organism>
<proteinExistence type="predicted"/>
<keyword evidence="2" id="KW-1185">Reference proteome</keyword>
<protein>
    <submittedName>
        <fullName evidence="1">Uncharacterized protein</fullName>
    </submittedName>
</protein>
<name>A0A2A6CP27_PRIPA</name>
<dbReference type="AlphaFoldDB" id="A0A2A6CP27"/>
<dbReference type="Proteomes" id="UP000005239">
    <property type="component" value="Unassembled WGS sequence"/>
</dbReference>